<dbReference type="CDD" id="cd04301">
    <property type="entry name" value="NAT_SF"/>
    <property type="match status" value="1"/>
</dbReference>
<dbReference type="Gene3D" id="3.40.630.30">
    <property type="match status" value="1"/>
</dbReference>
<dbReference type="GO" id="GO:0016747">
    <property type="term" value="F:acyltransferase activity, transferring groups other than amino-acyl groups"/>
    <property type="evidence" value="ECO:0007669"/>
    <property type="project" value="InterPro"/>
</dbReference>
<sequence length="178" mass="21149">MIEIKPIHTQDETLYAFVENLMLTAFPIEERRDTPQQREYTDHHPLFTSNIVLEDSIPVGMISYWNMGDFYYIEHFAIDPERRNGGLGKRVLEALFEQVSHPIVLEVEEPTDEWSKRRIGFYQRLGFTLHEKPYYQPPYRPNGEGLPLLLMTHGQLDMEQHFDRVVRTLHREVYGQDE</sequence>
<gene>
    <name evidence="2" type="ORF">EVA_07344</name>
</gene>
<evidence type="ECO:0000313" key="2">
    <source>
        <dbReference type="EMBL" id="EJX04563.1"/>
    </source>
</evidence>
<comment type="caution">
    <text evidence="2">The sequence shown here is derived from an EMBL/GenBank/DDBJ whole genome shotgun (WGS) entry which is preliminary data.</text>
</comment>
<proteinExistence type="predicted"/>
<keyword evidence="2" id="KW-0808">Transferase</keyword>
<dbReference type="InterPro" id="IPR000182">
    <property type="entry name" value="GNAT_dom"/>
</dbReference>
<dbReference type="InterPro" id="IPR016181">
    <property type="entry name" value="Acyl_CoA_acyltransferase"/>
</dbReference>
<dbReference type="Pfam" id="PF00583">
    <property type="entry name" value="Acetyltransf_1"/>
    <property type="match status" value="1"/>
</dbReference>
<dbReference type="SUPFAM" id="SSF55729">
    <property type="entry name" value="Acyl-CoA N-acyltransferases (Nat)"/>
    <property type="match status" value="1"/>
</dbReference>
<feature type="domain" description="N-acetyltransferase" evidence="1">
    <location>
        <begin position="2"/>
        <end position="153"/>
    </location>
</feature>
<accession>J9GQ65</accession>
<evidence type="ECO:0000259" key="1">
    <source>
        <dbReference type="PROSITE" id="PS51186"/>
    </source>
</evidence>
<organism evidence="2">
    <name type="scientific">gut metagenome</name>
    <dbReference type="NCBI Taxonomy" id="749906"/>
    <lineage>
        <taxon>unclassified sequences</taxon>
        <taxon>metagenomes</taxon>
        <taxon>organismal metagenomes</taxon>
    </lineage>
</organism>
<reference evidence="2" key="1">
    <citation type="journal article" date="2012" name="PLoS ONE">
        <title>Gene sets for utilization of primary and secondary nutrition supplies in the distal gut of endangered iberian lynx.</title>
        <authorList>
            <person name="Alcaide M."/>
            <person name="Messina E."/>
            <person name="Richter M."/>
            <person name="Bargiela R."/>
            <person name="Peplies J."/>
            <person name="Huws S.A."/>
            <person name="Newbold C.J."/>
            <person name="Golyshin P.N."/>
            <person name="Simon M.A."/>
            <person name="Lopez G."/>
            <person name="Yakimov M.M."/>
            <person name="Ferrer M."/>
        </authorList>
    </citation>
    <scope>NUCLEOTIDE SEQUENCE</scope>
</reference>
<dbReference type="EMBL" id="AMCI01001770">
    <property type="protein sequence ID" value="EJX04563.1"/>
    <property type="molecule type" value="Genomic_DNA"/>
</dbReference>
<protein>
    <submittedName>
        <fullName evidence="2">Acetyltransferase, GNAT family</fullName>
    </submittedName>
</protein>
<name>J9GQ65_9ZZZZ</name>
<dbReference type="AlphaFoldDB" id="J9GQ65"/>
<dbReference type="PROSITE" id="PS51186">
    <property type="entry name" value="GNAT"/>
    <property type="match status" value="1"/>
</dbReference>